<feature type="domain" description="DUF7840" evidence="3">
    <location>
        <begin position="436"/>
        <end position="642"/>
    </location>
</feature>
<evidence type="ECO:0000256" key="1">
    <source>
        <dbReference type="SAM" id="Phobius"/>
    </source>
</evidence>
<sequence>MILLNAVLTSCRHCFSHYFIGFISLVFHVVFLVLVVLVSNTHASVIDDHDLSFYVHKAKSTRLHEHSTWQKLLVYEQQWTGRNVRSAIHSDSFFNAPTGYKDPEAELLATLKAIARPEESNPNLHAQCRFPARYFWLKGQLDFSEKDIPSVNCPEFNEWSMKGEVDSLSIVFATGFLGNPASYYGHTLLKLNNKNSNNNRLLDMSVNYGAIVPDGEDPITYIVKGLSGGYDAGFSHTEYYFHNQSYGEIELRDLWEYELNLSSNDVRMILAHTWEVMGEEYTYYFLNKNCAYRMGELFEIIDGIKVNPDTRFWVIPQAQILRLGQSEYKGEPLVRDIQFHPSRQSRLYERFSLLSYQEQTVLKQAVGEISTLEEPVFDALPDDSRYQILDTLIDYYQFRETLSGDSKEEQQQYQKALYKRYQLPPKAPSELNHYPSPPHRGRQPSYVQAGVVSHKQYGNGLSLTVRPAYYDALDSGSEHVEYGELIMGQFSVESYSGLSRIRAIDFISIQSLNTHVTGLPEDSSSAWRLKAGLQSASMTCSSQCLAARVEGDKGYVWRLNRQLVVGVHLGGALMDNRFGTGNVELRVTSHGIFDVTENFRVKLEHQHKRLVDVGRSLNNTQLDARYRLSKNKDIRISYQSSDSSRFLLALGYYW</sequence>
<evidence type="ECO:0000259" key="3">
    <source>
        <dbReference type="Pfam" id="PF25222"/>
    </source>
</evidence>
<evidence type="ECO:0000313" key="5">
    <source>
        <dbReference type="EMBL" id="UYM18462.1"/>
    </source>
</evidence>
<accession>A0ABY6H095</accession>
<feature type="domain" description="DUF7843" evidence="4">
    <location>
        <begin position="62"/>
        <end position="139"/>
    </location>
</feature>
<reference evidence="5" key="1">
    <citation type="submission" date="2022-10" db="EMBL/GenBank/DDBJ databases">
        <title>Completed Genome Sequence of two octocoral isolated bacterium, Endozoicomonas euniceicola EF212T and Endozoicomonas gorgoniicola PS125T.</title>
        <authorList>
            <person name="Chiou Y.-J."/>
            <person name="Chen Y.-H."/>
        </authorList>
    </citation>
    <scope>NUCLEOTIDE SEQUENCE</scope>
    <source>
        <strain evidence="5">EF212</strain>
    </source>
</reference>
<dbReference type="EMBL" id="CP103300">
    <property type="protein sequence ID" value="UYM18462.1"/>
    <property type="molecule type" value="Genomic_DNA"/>
</dbReference>
<keyword evidence="1" id="KW-0472">Membrane</keyword>
<evidence type="ECO:0000259" key="2">
    <source>
        <dbReference type="Pfam" id="PF13387"/>
    </source>
</evidence>
<protein>
    <submittedName>
        <fullName evidence="5">DUF4105 domain-containing protein</fullName>
    </submittedName>
</protein>
<gene>
    <name evidence="5" type="ORF">NX720_11365</name>
</gene>
<keyword evidence="1" id="KW-0812">Transmembrane</keyword>
<proteinExistence type="predicted"/>
<dbReference type="Pfam" id="PF25225">
    <property type="entry name" value="DUF7843"/>
    <property type="match status" value="1"/>
</dbReference>
<dbReference type="Pfam" id="PF13387">
    <property type="entry name" value="Lnb_N"/>
    <property type="match status" value="1"/>
</dbReference>
<evidence type="ECO:0000313" key="6">
    <source>
        <dbReference type="Proteomes" id="UP001163255"/>
    </source>
</evidence>
<dbReference type="Pfam" id="PF25222">
    <property type="entry name" value="DUF7840"/>
    <property type="match status" value="1"/>
</dbReference>
<keyword evidence="1" id="KW-1133">Transmembrane helix</keyword>
<dbReference type="RefSeq" id="WP_262601225.1">
    <property type="nucleotide sequence ID" value="NZ_CP103300.1"/>
</dbReference>
<dbReference type="InterPro" id="IPR057165">
    <property type="entry name" value="DUF7843"/>
</dbReference>
<organism evidence="5 6">
    <name type="scientific">Endozoicomonas euniceicola</name>
    <dbReference type="NCBI Taxonomy" id="1234143"/>
    <lineage>
        <taxon>Bacteria</taxon>
        <taxon>Pseudomonadati</taxon>
        <taxon>Pseudomonadota</taxon>
        <taxon>Gammaproteobacteria</taxon>
        <taxon>Oceanospirillales</taxon>
        <taxon>Endozoicomonadaceae</taxon>
        <taxon>Endozoicomonas</taxon>
    </lineage>
</organism>
<evidence type="ECO:0000259" key="4">
    <source>
        <dbReference type="Pfam" id="PF25225"/>
    </source>
</evidence>
<feature type="domain" description="Lnb N-terminal periplasmic" evidence="2">
    <location>
        <begin position="155"/>
        <end position="307"/>
    </location>
</feature>
<name>A0ABY6H095_9GAMM</name>
<dbReference type="Proteomes" id="UP001163255">
    <property type="component" value="Chromosome"/>
</dbReference>
<dbReference type="InterPro" id="IPR025178">
    <property type="entry name" value="Lnb_N"/>
</dbReference>
<keyword evidence="6" id="KW-1185">Reference proteome</keyword>
<feature type="transmembrane region" description="Helical" evidence="1">
    <location>
        <begin position="18"/>
        <end position="38"/>
    </location>
</feature>
<dbReference type="InterPro" id="IPR057162">
    <property type="entry name" value="DUF7840"/>
</dbReference>